<evidence type="ECO:0000256" key="2">
    <source>
        <dbReference type="SAM" id="SignalP"/>
    </source>
</evidence>
<dbReference type="InterPro" id="IPR001214">
    <property type="entry name" value="SET_dom"/>
</dbReference>
<evidence type="ECO:0000256" key="1">
    <source>
        <dbReference type="SAM" id="MobiDB-lite"/>
    </source>
</evidence>
<accession>A0AAV9NFJ4</accession>
<dbReference type="PANTHER" id="PTHR47332">
    <property type="entry name" value="SET DOMAIN-CONTAINING PROTEIN 5"/>
    <property type="match status" value="1"/>
</dbReference>
<evidence type="ECO:0000259" key="3">
    <source>
        <dbReference type="PROSITE" id="PS50280"/>
    </source>
</evidence>
<protein>
    <recommendedName>
        <fullName evidence="3">SET domain-containing protein</fullName>
    </recommendedName>
</protein>
<dbReference type="InterPro" id="IPR011990">
    <property type="entry name" value="TPR-like_helical_dom_sf"/>
</dbReference>
<dbReference type="Pfam" id="PF00856">
    <property type="entry name" value="SET"/>
    <property type="match status" value="1"/>
</dbReference>
<sequence>MKLDSISFGVLSLFATLVAASIPLAEDKSTNTPSQAILEPEGHSTSDSASTESEQTLVSYFPWTHNPVCGTQHDEFGHPFCVYTNASFSNGRGISILTTSAVAEKFAALPPFQNSTALSSHGINTVDTETKDRPWYTASIPGKGVGMRASRPLQRGDLITAYTPVVLAHIGDQMFTEEREKLLRLAVEQLPAASRDAYLDLAKIYDEADVVAQDVLKANGFDMEIGGLKHGAVFPEASRYNHACAPNAQYFFAADLLTHYVHAVRPIEKDEEITISYAPPLRLHAERQEYFQSVFHFTCTCPRCSPETHNHDRTVADADQATQSIAALQWELSQWTPDSMASVKKAEALLKLYEAEGLEGFMDLAYGHAALTYNGVGSMRGAKKYADLAVEATWLKYGFDDKGRKKVEEWQEFANDPKGHATWRARKTY</sequence>
<comment type="caution">
    <text evidence="4">The sequence shown here is derived from an EMBL/GenBank/DDBJ whole genome shotgun (WGS) entry which is preliminary data.</text>
</comment>
<dbReference type="SUPFAM" id="SSF82199">
    <property type="entry name" value="SET domain"/>
    <property type="match status" value="1"/>
</dbReference>
<dbReference type="AlphaFoldDB" id="A0AAV9NFJ4"/>
<dbReference type="Gene3D" id="2.170.270.10">
    <property type="entry name" value="SET domain"/>
    <property type="match status" value="1"/>
</dbReference>
<evidence type="ECO:0000313" key="5">
    <source>
        <dbReference type="Proteomes" id="UP001358417"/>
    </source>
</evidence>
<feature type="signal peptide" evidence="2">
    <location>
        <begin position="1"/>
        <end position="20"/>
    </location>
</feature>
<keyword evidence="2" id="KW-0732">Signal</keyword>
<dbReference type="InterPro" id="IPR046341">
    <property type="entry name" value="SET_dom_sf"/>
</dbReference>
<dbReference type="CDD" id="cd20071">
    <property type="entry name" value="SET_SMYD"/>
    <property type="match status" value="1"/>
</dbReference>
<dbReference type="Gene3D" id="1.25.40.10">
    <property type="entry name" value="Tetratricopeptide repeat domain"/>
    <property type="match status" value="1"/>
</dbReference>
<proteinExistence type="predicted"/>
<feature type="domain" description="SET" evidence="3">
    <location>
        <begin position="133"/>
        <end position="278"/>
    </location>
</feature>
<dbReference type="EMBL" id="JAVRRD010000008">
    <property type="protein sequence ID" value="KAK5055988.1"/>
    <property type="molecule type" value="Genomic_DNA"/>
</dbReference>
<dbReference type="PROSITE" id="PS50280">
    <property type="entry name" value="SET"/>
    <property type="match status" value="1"/>
</dbReference>
<reference evidence="4 5" key="1">
    <citation type="submission" date="2023-08" db="EMBL/GenBank/DDBJ databases">
        <title>Black Yeasts Isolated from many extreme environments.</title>
        <authorList>
            <person name="Coleine C."/>
            <person name="Stajich J.E."/>
            <person name="Selbmann L."/>
        </authorList>
    </citation>
    <scope>NUCLEOTIDE SEQUENCE [LARGE SCALE GENOMIC DNA]</scope>
    <source>
        <strain evidence="4 5">CCFEE 5792</strain>
    </source>
</reference>
<dbReference type="PANTHER" id="PTHR47332:SF6">
    <property type="entry name" value="SET DOMAIN-CONTAINING PROTEIN"/>
    <property type="match status" value="1"/>
</dbReference>
<keyword evidence="5" id="KW-1185">Reference proteome</keyword>
<dbReference type="Proteomes" id="UP001358417">
    <property type="component" value="Unassembled WGS sequence"/>
</dbReference>
<dbReference type="SMART" id="SM00317">
    <property type="entry name" value="SET"/>
    <property type="match status" value="1"/>
</dbReference>
<gene>
    <name evidence="4" type="ORF">LTR84_012538</name>
</gene>
<dbReference type="InterPro" id="IPR053185">
    <property type="entry name" value="SET_domain_protein"/>
</dbReference>
<dbReference type="GeneID" id="89980681"/>
<feature type="region of interest" description="Disordered" evidence="1">
    <location>
        <begin position="29"/>
        <end position="51"/>
    </location>
</feature>
<feature type="chain" id="PRO_5043754234" description="SET domain-containing protein" evidence="2">
    <location>
        <begin position="21"/>
        <end position="429"/>
    </location>
</feature>
<name>A0AAV9NFJ4_9EURO</name>
<evidence type="ECO:0000313" key="4">
    <source>
        <dbReference type="EMBL" id="KAK5055988.1"/>
    </source>
</evidence>
<organism evidence="4 5">
    <name type="scientific">Exophiala bonariae</name>
    <dbReference type="NCBI Taxonomy" id="1690606"/>
    <lineage>
        <taxon>Eukaryota</taxon>
        <taxon>Fungi</taxon>
        <taxon>Dikarya</taxon>
        <taxon>Ascomycota</taxon>
        <taxon>Pezizomycotina</taxon>
        <taxon>Eurotiomycetes</taxon>
        <taxon>Chaetothyriomycetidae</taxon>
        <taxon>Chaetothyriales</taxon>
        <taxon>Herpotrichiellaceae</taxon>
        <taxon>Exophiala</taxon>
    </lineage>
</organism>
<dbReference type="RefSeq" id="XP_064707958.1">
    <property type="nucleotide sequence ID" value="XM_064856058.1"/>
</dbReference>